<evidence type="ECO:0000256" key="1">
    <source>
        <dbReference type="ARBA" id="ARBA00005513"/>
    </source>
</evidence>
<feature type="coiled-coil region" evidence="14">
    <location>
        <begin position="46"/>
        <end position="80"/>
    </location>
</feature>
<keyword evidence="8 12" id="KW-0472">Membrane</keyword>
<dbReference type="CDD" id="cd06503">
    <property type="entry name" value="ATP-synt_Fo_b"/>
    <property type="match status" value="1"/>
</dbReference>
<keyword evidence="5 12" id="KW-0375">Hydrogen ion transport</keyword>
<dbReference type="GO" id="GO:0012505">
    <property type="term" value="C:endomembrane system"/>
    <property type="evidence" value="ECO:0007669"/>
    <property type="project" value="UniProtKB-SubCell"/>
</dbReference>
<comment type="function">
    <text evidence="10 12">F(1)F(0) ATP synthase produces ATP from ADP in the presence of a proton or sodium gradient. F-type ATPases consist of two structural domains, F(1) containing the extramembraneous catalytic core and F(0) containing the membrane proton channel, linked together by a central stalk and a peripheral stalk. During catalysis, ATP synthesis in the catalytic domain of F(1) is coupled via a rotary mechanism of the central stalk subunits to proton translocation.</text>
</comment>
<dbReference type="GO" id="GO:0046933">
    <property type="term" value="F:proton-transporting ATP synthase activity, rotational mechanism"/>
    <property type="evidence" value="ECO:0007669"/>
    <property type="project" value="UniProtKB-UniRule"/>
</dbReference>
<feature type="transmembrane region" description="Helical" evidence="12">
    <location>
        <begin position="6"/>
        <end position="23"/>
    </location>
</feature>
<dbReference type="NCBIfam" id="TIGR01144">
    <property type="entry name" value="ATP_synt_b"/>
    <property type="match status" value="1"/>
</dbReference>
<evidence type="ECO:0000256" key="4">
    <source>
        <dbReference type="ARBA" id="ARBA00022692"/>
    </source>
</evidence>
<dbReference type="GO" id="GO:0046961">
    <property type="term" value="F:proton-transporting ATPase activity, rotational mechanism"/>
    <property type="evidence" value="ECO:0007669"/>
    <property type="project" value="TreeGrafter"/>
</dbReference>
<dbReference type="PANTHER" id="PTHR33445">
    <property type="entry name" value="ATP SYNTHASE SUBUNIT B', CHLOROPLASTIC"/>
    <property type="match status" value="1"/>
</dbReference>
<evidence type="ECO:0000256" key="8">
    <source>
        <dbReference type="ARBA" id="ARBA00023136"/>
    </source>
</evidence>
<keyword evidence="3 12" id="KW-0138">CF(0)</keyword>
<name>A0A4R1R6N5_9FIRM</name>
<evidence type="ECO:0000313" key="16">
    <source>
        <dbReference type="Proteomes" id="UP000295718"/>
    </source>
</evidence>
<dbReference type="GO" id="GO:0045259">
    <property type="term" value="C:proton-transporting ATP synthase complex"/>
    <property type="evidence" value="ECO:0007669"/>
    <property type="project" value="UniProtKB-KW"/>
</dbReference>
<accession>A0A4R1R6N5</accession>
<gene>
    <name evidence="12" type="primary">atpF</name>
    <name evidence="15" type="ORF">EDD76_101285</name>
</gene>
<evidence type="ECO:0000256" key="10">
    <source>
        <dbReference type="ARBA" id="ARBA00025198"/>
    </source>
</evidence>
<keyword evidence="7 12" id="KW-0406">Ion transport</keyword>
<dbReference type="InterPro" id="IPR005864">
    <property type="entry name" value="ATP_synth_F0_bsu_bac"/>
</dbReference>
<dbReference type="AlphaFoldDB" id="A0A4R1R6N5"/>
<dbReference type="InterPro" id="IPR050059">
    <property type="entry name" value="ATP_synthase_B_chain"/>
</dbReference>
<keyword evidence="6 12" id="KW-1133">Transmembrane helix</keyword>
<evidence type="ECO:0000256" key="13">
    <source>
        <dbReference type="RuleBase" id="RU003848"/>
    </source>
</evidence>
<evidence type="ECO:0000256" key="9">
    <source>
        <dbReference type="ARBA" id="ARBA00023310"/>
    </source>
</evidence>
<reference evidence="15 16" key="1">
    <citation type="submission" date="2019-03" db="EMBL/GenBank/DDBJ databases">
        <title>Genomic Encyclopedia of Type Strains, Phase IV (KMG-IV): sequencing the most valuable type-strain genomes for metagenomic binning, comparative biology and taxonomic classification.</title>
        <authorList>
            <person name="Goeker M."/>
        </authorList>
    </citation>
    <scope>NUCLEOTIDE SEQUENCE [LARGE SCALE GENOMIC DNA]</scope>
    <source>
        <strain evidence="15 16">DSM 100556</strain>
    </source>
</reference>
<protein>
    <recommendedName>
        <fullName evidence="12">ATP synthase subunit b</fullName>
    </recommendedName>
    <alternativeName>
        <fullName evidence="12">ATP synthase F(0) sector subunit b</fullName>
    </alternativeName>
    <alternativeName>
        <fullName evidence="12">ATPase subunit I</fullName>
    </alternativeName>
    <alternativeName>
        <fullName evidence="12">F-type ATPase subunit b</fullName>
        <shortName evidence="12">F-ATPase subunit b</shortName>
    </alternativeName>
</protein>
<evidence type="ECO:0000256" key="11">
    <source>
        <dbReference type="ARBA" id="ARBA00037847"/>
    </source>
</evidence>
<dbReference type="OrthoDB" id="1770883at2"/>
<dbReference type="InterPro" id="IPR002146">
    <property type="entry name" value="ATP_synth_b/b'su_bac/chlpt"/>
</dbReference>
<evidence type="ECO:0000256" key="3">
    <source>
        <dbReference type="ARBA" id="ARBA00022547"/>
    </source>
</evidence>
<proteinExistence type="inferred from homology"/>
<evidence type="ECO:0000313" key="15">
    <source>
        <dbReference type="EMBL" id="TCL61188.1"/>
    </source>
</evidence>
<dbReference type="Pfam" id="PF00430">
    <property type="entry name" value="ATP-synt_B"/>
    <property type="match status" value="1"/>
</dbReference>
<evidence type="ECO:0000256" key="7">
    <source>
        <dbReference type="ARBA" id="ARBA00023065"/>
    </source>
</evidence>
<keyword evidence="9 12" id="KW-0066">ATP synthesis</keyword>
<comment type="similarity">
    <text evidence="1 12 13">Belongs to the ATPase B chain family.</text>
</comment>
<keyword evidence="4 12" id="KW-0812">Transmembrane</keyword>
<dbReference type="HAMAP" id="MF_01398">
    <property type="entry name" value="ATP_synth_b_bprime"/>
    <property type="match status" value="1"/>
</dbReference>
<dbReference type="RefSeq" id="WP_031391163.1">
    <property type="nucleotide sequence ID" value="NZ_JPNB01000002.1"/>
</dbReference>
<dbReference type="EMBL" id="SLUO01000001">
    <property type="protein sequence ID" value="TCL61188.1"/>
    <property type="molecule type" value="Genomic_DNA"/>
</dbReference>
<dbReference type="STRING" id="1469948.GCA_000732725_02484"/>
<dbReference type="GO" id="GO:0005886">
    <property type="term" value="C:plasma membrane"/>
    <property type="evidence" value="ECO:0007669"/>
    <property type="project" value="UniProtKB-SubCell"/>
</dbReference>
<keyword evidence="2 12" id="KW-0813">Transport</keyword>
<evidence type="ECO:0000256" key="12">
    <source>
        <dbReference type="HAMAP-Rule" id="MF_01398"/>
    </source>
</evidence>
<comment type="subunit">
    <text evidence="12">F-type ATPases have 2 components, F(1) - the catalytic core - and F(0) - the membrane proton channel. F(1) has five subunits: alpha(3), beta(3), gamma(1), delta(1), epsilon(1). F(0) has three main subunits: a(1), b(2) and c(10-14). The alpha and beta chains form an alternating ring which encloses part of the gamma chain. F(1) is attached to F(0) by a central stalk formed by the gamma and epsilon chains, while a peripheral stalk is formed by the delta and b chains.</text>
</comment>
<keyword evidence="12" id="KW-1003">Cell membrane</keyword>
<evidence type="ECO:0000256" key="14">
    <source>
        <dbReference type="SAM" id="Coils"/>
    </source>
</evidence>
<sequence>MLNISFWNIVFTIINVLVLYWLMKKFLVKPVMGIIEKREQLIQGQLSDAKKNQEHALELKEQYETKMGTAEKEAEEIVLQAKEQALSEKVLIMEEAKTESDRLMERAKKEIVGEQDRARREAESQIAGLALMAARKILKSGEINDANSQ</sequence>
<evidence type="ECO:0000256" key="6">
    <source>
        <dbReference type="ARBA" id="ARBA00022989"/>
    </source>
</evidence>
<keyword evidence="16" id="KW-1185">Reference proteome</keyword>
<evidence type="ECO:0000256" key="5">
    <source>
        <dbReference type="ARBA" id="ARBA00022781"/>
    </source>
</evidence>
<organism evidence="15 16">
    <name type="scientific">Kineothrix alysoides</name>
    <dbReference type="NCBI Taxonomy" id="1469948"/>
    <lineage>
        <taxon>Bacteria</taxon>
        <taxon>Bacillati</taxon>
        <taxon>Bacillota</taxon>
        <taxon>Clostridia</taxon>
        <taxon>Lachnospirales</taxon>
        <taxon>Lachnospiraceae</taxon>
        <taxon>Kineothrix</taxon>
    </lineage>
</organism>
<evidence type="ECO:0000256" key="2">
    <source>
        <dbReference type="ARBA" id="ARBA00022448"/>
    </source>
</evidence>
<comment type="caution">
    <text evidence="15">The sequence shown here is derived from an EMBL/GenBank/DDBJ whole genome shotgun (WGS) entry which is preliminary data.</text>
</comment>
<comment type="function">
    <text evidence="12">Component of the F(0) channel, it forms part of the peripheral stalk, linking F(1) to F(0).</text>
</comment>
<dbReference type="PANTHER" id="PTHR33445:SF2">
    <property type="entry name" value="ATP SYNTHASE SUBUNIT B', CHLOROPLASTIC"/>
    <property type="match status" value="1"/>
</dbReference>
<keyword evidence="14" id="KW-0175">Coiled coil</keyword>
<dbReference type="Proteomes" id="UP000295718">
    <property type="component" value="Unassembled WGS sequence"/>
</dbReference>
<comment type="subcellular location">
    <subcellularLocation>
        <location evidence="12">Cell membrane</location>
        <topology evidence="12">Single-pass membrane protein</topology>
    </subcellularLocation>
    <subcellularLocation>
        <location evidence="11">Endomembrane system</location>
        <topology evidence="11">Single-pass membrane protein</topology>
    </subcellularLocation>
</comment>